<gene>
    <name evidence="2" type="ORF">C2E20_5434</name>
</gene>
<dbReference type="AlphaFoldDB" id="A0A2P6VAL6"/>
<evidence type="ECO:0000313" key="2">
    <source>
        <dbReference type="EMBL" id="PSC71142.1"/>
    </source>
</evidence>
<dbReference type="Proteomes" id="UP000239649">
    <property type="component" value="Unassembled WGS sequence"/>
</dbReference>
<sequence length="278" mass="29640">MWPAGLASPTVYFHVRERQLAYQIHVAAQHPQSAVWRAPPAAPQPPARLLRRRCWAPLAVRIPRSATGVEANDCVVFLRSVEVEMPCPRPAPTRPRLTASPAAAAAALAAAPAHAAVAAPAWAHVGWPSSATAPLYRLTTPPPSEQPAKRARLSGSAAYDISRPAPLGAHVQRAPTPMPGHLAAHASQPALCTYLAHCGRRRRPPLPAAEAHLPPASLLLPMPLAASLAAPPLCCSCWDTAQPPQQRQQGSDESPAFSWLRKIRCMLESAPPAHPVFC</sequence>
<evidence type="ECO:0000313" key="3">
    <source>
        <dbReference type="Proteomes" id="UP000239649"/>
    </source>
</evidence>
<keyword evidence="3" id="KW-1185">Reference proteome</keyword>
<organism evidence="2 3">
    <name type="scientific">Micractinium conductrix</name>
    <dbReference type="NCBI Taxonomy" id="554055"/>
    <lineage>
        <taxon>Eukaryota</taxon>
        <taxon>Viridiplantae</taxon>
        <taxon>Chlorophyta</taxon>
        <taxon>core chlorophytes</taxon>
        <taxon>Trebouxiophyceae</taxon>
        <taxon>Chlorellales</taxon>
        <taxon>Chlorellaceae</taxon>
        <taxon>Chlorella clade</taxon>
        <taxon>Micractinium</taxon>
    </lineage>
</organism>
<comment type="caution">
    <text evidence="2">The sequence shown here is derived from an EMBL/GenBank/DDBJ whole genome shotgun (WGS) entry which is preliminary data.</text>
</comment>
<proteinExistence type="predicted"/>
<dbReference type="EMBL" id="LHPF02000016">
    <property type="protein sequence ID" value="PSC71142.1"/>
    <property type="molecule type" value="Genomic_DNA"/>
</dbReference>
<name>A0A2P6VAL6_9CHLO</name>
<feature type="region of interest" description="Disordered" evidence="1">
    <location>
        <begin position="136"/>
        <end position="156"/>
    </location>
</feature>
<evidence type="ECO:0000256" key="1">
    <source>
        <dbReference type="SAM" id="MobiDB-lite"/>
    </source>
</evidence>
<reference evidence="2 3" key="1">
    <citation type="journal article" date="2018" name="Plant J.">
        <title>Genome sequences of Chlorella sorokiniana UTEX 1602 and Micractinium conductrix SAG 241.80: implications to maltose excretion by a green alga.</title>
        <authorList>
            <person name="Arriola M.B."/>
            <person name="Velmurugan N."/>
            <person name="Zhang Y."/>
            <person name="Plunkett M.H."/>
            <person name="Hondzo H."/>
            <person name="Barney B.M."/>
        </authorList>
    </citation>
    <scope>NUCLEOTIDE SEQUENCE [LARGE SCALE GENOMIC DNA]</scope>
    <source>
        <strain evidence="2 3">SAG 241.80</strain>
    </source>
</reference>
<protein>
    <submittedName>
        <fullName evidence="2">Uncharacterized protein</fullName>
    </submittedName>
</protein>
<accession>A0A2P6VAL6</accession>